<gene>
    <name evidence="1" type="ORF">Zmor_017530</name>
</gene>
<dbReference type="Proteomes" id="UP001168821">
    <property type="component" value="Unassembled WGS sequence"/>
</dbReference>
<evidence type="ECO:0000313" key="2">
    <source>
        <dbReference type="Proteomes" id="UP001168821"/>
    </source>
</evidence>
<reference evidence="1" key="1">
    <citation type="journal article" date="2023" name="G3 (Bethesda)">
        <title>Whole genome assemblies of Zophobas morio and Tenebrio molitor.</title>
        <authorList>
            <person name="Kaur S."/>
            <person name="Stinson S.A."/>
            <person name="diCenzo G.C."/>
        </authorList>
    </citation>
    <scope>NUCLEOTIDE SEQUENCE</scope>
    <source>
        <strain evidence="1">QUZm001</strain>
    </source>
</reference>
<protein>
    <submittedName>
        <fullName evidence="1">Uncharacterized protein</fullName>
    </submittedName>
</protein>
<sequence length="97" mass="11279">MSKTMKEQAEEARKKLVPNKSADRYQKEYEIFKNWQQTNNVTEVDEDVILADVSEFSKKYEGSSVWTKISMVKSMLLTNENLDISSLCISQIIHETK</sequence>
<evidence type="ECO:0000313" key="1">
    <source>
        <dbReference type="EMBL" id="KAJ3651495.1"/>
    </source>
</evidence>
<name>A0AA38I8L0_9CUCU</name>
<keyword evidence="2" id="KW-1185">Reference proteome</keyword>
<proteinExistence type="predicted"/>
<accession>A0AA38I8L0</accession>
<comment type="caution">
    <text evidence="1">The sequence shown here is derived from an EMBL/GenBank/DDBJ whole genome shotgun (WGS) entry which is preliminary data.</text>
</comment>
<organism evidence="1 2">
    <name type="scientific">Zophobas morio</name>
    <dbReference type="NCBI Taxonomy" id="2755281"/>
    <lineage>
        <taxon>Eukaryota</taxon>
        <taxon>Metazoa</taxon>
        <taxon>Ecdysozoa</taxon>
        <taxon>Arthropoda</taxon>
        <taxon>Hexapoda</taxon>
        <taxon>Insecta</taxon>
        <taxon>Pterygota</taxon>
        <taxon>Neoptera</taxon>
        <taxon>Endopterygota</taxon>
        <taxon>Coleoptera</taxon>
        <taxon>Polyphaga</taxon>
        <taxon>Cucujiformia</taxon>
        <taxon>Tenebrionidae</taxon>
        <taxon>Zophobas</taxon>
    </lineage>
</organism>
<dbReference type="AlphaFoldDB" id="A0AA38I8L0"/>
<dbReference type="EMBL" id="JALNTZ010000005">
    <property type="protein sequence ID" value="KAJ3651495.1"/>
    <property type="molecule type" value="Genomic_DNA"/>
</dbReference>